<feature type="region of interest" description="Disordered" evidence="1">
    <location>
        <begin position="1"/>
        <end position="35"/>
    </location>
</feature>
<evidence type="ECO:0000313" key="3">
    <source>
        <dbReference type="Proteomes" id="UP000235786"/>
    </source>
</evidence>
<protein>
    <submittedName>
        <fullName evidence="2">Uncharacterized protein</fullName>
    </submittedName>
</protein>
<dbReference type="AlphaFoldDB" id="A0A2J6R8S8"/>
<feature type="compositionally biased region" description="Low complexity" evidence="1">
    <location>
        <begin position="1"/>
        <end position="27"/>
    </location>
</feature>
<evidence type="ECO:0000256" key="1">
    <source>
        <dbReference type="SAM" id="MobiDB-lite"/>
    </source>
</evidence>
<feature type="compositionally biased region" description="Polar residues" evidence="1">
    <location>
        <begin position="261"/>
        <end position="274"/>
    </location>
</feature>
<feature type="compositionally biased region" description="Polar residues" evidence="1">
    <location>
        <begin position="79"/>
        <end position="91"/>
    </location>
</feature>
<dbReference type="EMBL" id="KZ613953">
    <property type="protein sequence ID" value="PMD34922.1"/>
    <property type="molecule type" value="Genomic_DNA"/>
</dbReference>
<feature type="region of interest" description="Disordered" evidence="1">
    <location>
        <begin position="71"/>
        <end position="98"/>
    </location>
</feature>
<reference evidence="2 3" key="1">
    <citation type="submission" date="2016-04" db="EMBL/GenBank/DDBJ databases">
        <title>A degradative enzymes factory behind the ericoid mycorrhizal symbiosis.</title>
        <authorList>
            <consortium name="DOE Joint Genome Institute"/>
            <person name="Martino E."/>
            <person name="Morin E."/>
            <person name="Grelet G."/>
            <person name="Kuo A."/>
            <person name="Kohler A."/>
            <person name="Daghino S."/>
            <person name="Barry K."/>
            <person name="Choi C."/>
            <person name="Cichocki N."/>
            <person name="Clum A."/>
            <person name="Copeland A."/>
            <person name="Hainaut M."/>
            <person name="Haridas S."/>
            <person name="Labutti K."/>
            <person name="Lindquist E."/>
            <person name="Lipzen A."/>
            <person name="Khouja H.-R."/>
            <person name="Murat C."/>
            <person name="Ohm R."/>
            <person name="Olson A."/>
            <person name="Spatafora J."/>
            <person name="Veneault-Fourrey C."/>
            <person name="Henrissat B."/>
            <person name="Grigoriev I."/>
            <person name="Martin F."/>
            <person name="Perotto S."/>
        </authorList>
    </citation>
    <scope>NUCLEOTIDE SEQUENCE [LARGE SCALE GENOMIC DNA]</scope>
    <source>
        <strain evidence="2 3">F</strain>
    </source>
</reference>
<proteinExistence type="predicted"/>
<name>A0A2J6R8S8_HYAVF</name>
<gene>
    <name evidence="2" type="ORF">L207DRAFT_496871</name>
</gene>
<sequence>MSTIPAASPSVVASSSSRAPLRAISPPTLKQVRRRKSSFILRGDSSDDCPSSHDSIFEAYCFSVANSEESSHKPDLDSVSMQNQVTSSAENEPSRMDENHKQLNAPAATLSVPDVEFRYGRGTILDTITEQKSSNTMRTLAHTKSADDFPKGPFLNHCDSFETAKSPRQKLSFSVDDLALIQQNYHEACAMIERETRKPLPVHEIYAQPKFPIHPPVQRPATPPGMPSWTAAQNLPRPARVPNNTSGTPNRLQRFLNLAASGSTSRSRIPTRSVSAPLPSRIAPRFRPPRSVYGPIDRHPFATAPIAKVVQIPSSEPISASASSGIRVDTRLPKLTSKRKLGKRVRFTPSATARDSEMISLRTAITTTSASAMHPLAPVHITPYSAYAAPDPFCPHRKGQRLALKLLRNSLNQDNTVGPIDEYLPLTDQSPTYSSSTLALPVPTPILSPTDSTTLPSIRQVSSSTTHSTYFDSQPSRATSFSSTAHLMTGARGSSSPTPSSISRNYIGTTSVKAPWCWKCSLEKGVNKIDHWWIQSAGCLCGSCFGDNVNDESNIYQNSGGAHNSQRGPNGEVLDRRLLVRGE</sequence>
<evidence type="ECO:0000313" key="2">
    <source>
        <dbReference type="EMBL" id="PMD34922.1"/>
    </source>
</evidence>
<organism evidence="2 3">
    <name type="scientific">Hyaloscypha variabilis (strain UAMH 11265 / GT02V1 / F)</name>
    <name type="common">Meliniomyces variabilis</name>
    <dbReference type="NCBI Taxonomy" id="1149755"/>
    <lineage>
        <taxon>Eukaryota</taxon>
        <taxon>Fungi</taxon>
        <taxon>Dikarya</taxon>
        <taxon>Ascomycota</taxon>
        <taxon>Pezizomycotina</taxon>
        <taxon>Leotiomycetes</taxon>
        <taxon>Helotiales</taxon>
        <taxon>Hyaloscyphaceae</taxon>
        <taxon>Hyaloscypha</taxon>
        <taxon>Hyaloscypha variabilis</taxon>
    </lineage>
</organism>
<keyword evidence="3" id="KW-1185">Reference proteome</keyword>
<feature type="region of interest" description="Disordered" evidence="1">
    <location>
        <begin position="261"/>
        <end position="282"/>
    </location>
</feature>
<dbReference type="OrthoDB" id="4157036at2759"/>
<accession>A0A2J6R8S8</accession>
<dbReference type="Proteomes" id="UP000235786">
    <property type="component" value="Unassembled WGS sequence"/>
</dbReference>